<keyword evidence="5" id="KW-1185">Reference proteome</keyword>
<dbReference type="CDD" id="cd09604">
    <property type="entry name" value="M1_APN_like"/>
    <property type="match status" value="1"/>
</dbReference>
<dbReference type="RefSeq" id="WP_219050439.1">
    <property type="nucleotide sequence ID" value="NZ_JAHWDP010000001.1"/>
</dbReference>
<feature type="signal peptide" evidence="2">
    <location>
        <begin position="1"/>
        <end position="21"/>
    </location>
</feature>
<feature type="domain" description="Peptidase M1 membrane alanine aminopeptidase" evidence="3">
    <location>
        <begin position="417"/>
        <end position="584"/>
    </location>
</feature>
<name>A0A9X1FL73_9FLAO</name>
<evidence type="ECO:0000313" key="4">
    <source>
        <dbReference type="EMBL" id="MBW2936625.1"/>
    </source>
</evidence>
<evidence type="ECO:0000256" key="2">
    <source>
        <dbReference type="SAM" id="SignalP"/>
    </source>
</evidence>
<dbReference type="GO" id="GO:0008270">
    <property type="term" value="F:zinc ion binding"/>
    <property type="evidence" value="ECO:0007669"/>
    <property type="project" value="InterPro"/>
</dbReference>
<feature type="compositionally biased region" description="Basic and acidic residues" evidence="1">
    <location>
        <begin position="751"/>
        <end position="769"/>
    </location>
</feature>
<dbReference type="GO" id="GO:0016020">
    <property type="term" value="C:membrane"/>
    <property type="evidence" value="ECO:0007669"/>
    <property type="project" value="TreeGrafter"/>
</dbReference>
<organism evidence="4 5">
    <name type="scientific">Halomarinibacterium sedimenti</name>
    <dbReference type="NCBI Taxonomy" id="2857106"/>
    <lineage>
        <taxon>Bacteria</taxon>
        <taxon>Pseudomonadati</taxon>
        <taxon>Bacteroidota</taxon>
        <taxon>Flavobacteriia</taxon>
        <taxon>Flavobacteriales</taxon>
        <taxon>Flavobacteriaceae</taxon>
        <taxon>Halomarinibacterium</taxon>
    </lineage>
</organism>
<dbReference type="GO" id="GO:0005615">
    <property type="term" value="C:extracellular space"/>
    <property type="evidence" value="ECO:0007669"/>
    <property type="project" value="TreeGrafter"/>
</dbReference>
<feature type="region of interest" description="Disordered" evidence="1">
    <location>
        <begin position="740"/>
        <end position="769"/>
    </location>
</feature>
<dbReference type="Pfam" id="PF01433">
    <property type="entry name" value="Peptidase_M1"/>
    <property type="match status" value="1"/>
</dbReference>
<dbReference type="GO" id="GO:0070006">
    <property type="term" value="F:metalloaminopeptidase activity"/>
    <property type="evidence" value="ECO:0007669"/>
    <property type="project" value="TreeGrafter"/>
</dbReference>
<dbReference type="GO" id="GO:0042277">
    <property type="term" value="F:peptide binding"/>
    <property type="evidence" value="ECO:0007669"/>
    <property type="project" value="TreeGrafter"/>
</dbReference>
<dbReference type="GO" id="GO:0005737">
    <property type="term" value="C:cytoplasm"/>
    <property type="evidence" value="ECO:0007669"/>
    <property type="project" value="TreeGrafter"/>
</dbReference>
<protein>
    <submittedName>
        <fullName evidence="4">M1 family metallopeptidase</fullName>
    </submittedName>
</protein>
<keyword evidence="2" id="KW-0732">Signal</keyword>
<evidence type="ECO:0000259" key="3">
    <source>
        <dbReference type="Pfam" id="PF01433"/>
    </source>
</evidence>
<dbReference type="PANTHER" id="PTHR11533">
    <property type="entry name" value="PROTEASE M1 ZINC METALLOPROTEASE"/>
    <property type="match status" value="1"/>
</dbReference>
<dbReference type="InterPro" id="IPR050344">
    <property type="entry name" value="Peptidase_M1_aminopeptidases"/>
</dbReference>
<dbReference type="InterPro" id="IPR014782">
    <property type="entry name" value="Peptidase_M1_dom"/>
</dbReference>
<accession>A0A9X1FL73</accession>
<dbReference type="AlphaFoldDB" id="A0A9X1FL73"/>
<dbReference type="Proteomes" id="UP001138686">
    <property type="component" value="Unassembled WGS sequence"/>
</dbReference>
<dbReference type="GO" id="GO:0043171">
    <property type="term" value="P:peptide catabolic process"/>
    <property type="evidence" value="ECO:0007669"/>
    <property type="project" value="TreeGrafter"/>
</dbReference>
<dbReference type="PANTHER" id="PTHR11533:SF174">
    <property type="entry name" value="PUROMYCIN-SENSITIVE AMINOPEPTIDASE-RELATED"/>
    <property type="match status" value="1"/>
</dbReference>
<dbReference type="EMBL" id="JAHWDP010000001">
    <property type="protein sequence ID" value="MBW2936625.1"/>
    <property type="molecule type" value="Genomic_DNA"/>
</dbReference>
<feature type="chain" id="PRO_5040826302" evidence="2">
    <location>
        <begin position="22"/>
        <end position="769"/>
    </location>
</feature>
<evidence type="ECO:0000256" key="1">
    <source>
        <dbReference type="SAM" id="MobiDB-lite"/>
    </source>
</evidence>
<gene>
    <name evidence="4" type="ORF">KXJ69_00815</name>
</gene>
<sequence>MKLFKYISLVIVFLVAGTSFAQDTSEKKEERKPGHYNNNRFKQLYEEFSTPNMYRSPNGAPGPNYYQQQADYVMSLELDDKNSRLYGEETITYTNNSPDALEYLWVQLDQNVRARDSKSPLIEPSGAFPAEMASDFVGKYMGEGFDGGFKIEWVKDANGKPLPHTVNRTMMRVEMPKHLKTGEKFSFSIKWWYNIPDHTIDRARSGYEVFDDGNKGYVIAQFYPRMAVYSDVEGWQNSQFWGRDEFALPFGNFDVSITVPSDHTLDATGVLLNRKEVFTKEMMDRYERAKKSYTEPVVIVTQEEAEAASKGFATTKKTWKFRAENVRDYGFATSRRYIWDMMAVKIGNRDVMAVSVYPPEGNPLWEDWSTKVVASTLKSYSRMTFDYPYHKAISVHAKNQGMEYPMICWNYGRPDKDGSYSERTKYGMMSVIIHEVGHNFFPMIVNSDERQWTWMDEGINTFVQYVAEQDFGEWYPEAVAPNKAYPSRRGPAKHIVDYMAGDQDYLEPIMTKGLNIHNFGANAYSKPATGLNILRETIMGRELFDYSFRTYSQRWMFKHPNPEDFFRTMEDASAVDLDWFWRAWFYTTDYTDIGVEGVKKFYVTSKMNKQVREMMEARGMKESDLPPLVYLVEEGSEDFEESMKTATLNDVVTLQEYIMDNMDPADRAKLKNPKYFYEVTFDKPGGIPMPIIAEYTYADGSTERVTYPAQIWRKNDKSVGKVIASEMEITKIVVDPDEETADIDTSNNTWPKEEKTGEFDTFKSKVKGE</sequence>
<evidence type="ECO:0000313" key="5">
    <source>
        <dbReference type="Proteomes" id="UP001138686"/>
    </source>
</evidence>
<comment type="caution">
    <text evidence="4">The sequence shown here is derived from an EMBL/GenBank/DDBJ whole genome shotgun (WGS) entry which is preliminary data.</text>
</comment>
<proteinExistence type="predicted"/>
<reference evidence="4" key="1">
    <citation type="submission" date="2021-07" db="EMBL/GenBank/DDBJ databases">
        <title>Aureisphaera sp. CAU 1614 isolated from sea sediment.</title>
        <authorList>
            <person name="Kim W."/>
        </authorList>
    </citation>
    <scope>NUCLEOTIDE SEQUENCE</scope>
    <source>
        <strain evidence="4">CAU 1614</strain>
    </source>
</reference>